<feature type="domain" description="PAS" evidence="1">
    <location>
        <begin position="31"/>
        <end position="80"/>
    </location>
</feature>
<proteinExistence type="predicted"/>
<dbReference type="PROSITE" id="PS50112">
    <property type="entry name" value="PAS"/>
    <property type="match status" value="1"/>
</dbReference>
<dbReference type="Gene3D" id="3.30.450.20">
    <property type="entry name" value="PAS domain"/>
    <property type="match status" value="1"/>
</dbReference>
<name>A0A317CL84_9GAMM</name>
<sequence length="84" mass="9514">MNEFCFDFKDVVEEAGDIIVITKAYPYTLPGPEIVYVNKAFTDLTSYSFEEAVGKNPRMLQKGDVNPETKTIIRNALKNNNQHA</sequence>
<dbReference type="Proteomes" id="UP000245539">
    <property type="component" value="Unassembled WGS sequence"/>
</dbReference>
<dbReference type="EMBL" id="QGKM01000018">
    <property type="protein sequence ID" value="PWQ98183.1"/>
    <property type="molecule type" value="Genomic_DNA"/>
</dbReference>
<evidence type="ECO:0000313" key="2">
    <source>
        <dbReference type="EMBL" id="PWQ98183.1"/>
    </source>
</evidence>
<dbReference type="InterPro" id="IPR000014">
    <property type="entry name" value="PAS"/>
</dbReference>
<gene>
    <name evidence="2" type="ORF">DKW60_08720</name>
</gene>
<dbReference type="AlphaFoldDB" id="A0A317CL84"/>
<dbReference type="SUPFAM" id="SSF55785">
    <property type="entry name" value="PYP-like sensor domain (PAS domain)"/>
    <property type="match status" value="1"/>
</dbReference>
<evidence type="ECO:0000259" key="1">
    <source>
        <dbReference type="PROSITE" id="PS50112"/>
    </source>
</evidence>
<reference evidence="2 3" key="1">
    <citation type="submission" date="2018-05" db="EMBL/GenBank/DDBJ databases">
        <title>Leucothrix arctica sp. nov., isolated from Arctic seawater.</title>
        <authorList>
            <person name="Choi A."/>
            <person name="Baek K."/>
        </authorList>
    </citation>
    <scope>NUCLEOTIDE SEQUENCE [LARGE SCALE GENOMIC DNA]</scope>
    <source>
        <strain evidence="2 3">JCM 18388</strain>
    </source>
</reference>
<protein>
    <recommendedName>
        <fullName evidence="1">PAS domain-containing protein</fullName>
    </recommendedName>
</protein>
<dbReference type="OrthoDB" id="7991996at2"/>
<dbReference type="InterPro" id="IPR035965">
    <property type="entry name" value="PAS-like_dom_sf"/>
</dbReference>
<accession>A0A317CL84</accession>
<dbReference type="NCBIfam" id="TIGR00229">
    <property type="entry name" value="sensory_box"/>
    <property type="match status" value="1"/>
</dbReference>
<dbReference type="RefSeq" id="WP_109837271.1">
    <property type="nucleotide sequence ID" value="NZ_QGKM01000018.1"/>
</dbReference>
<organism evidence="2 3">
    <name type="scientific">Leucothrix pacifica</name>
    <dbReference type="NCBI Taxonomy" id="1247513"/>
    <lineage>
        <taxon>Bacteria</taxon>
        <taxon>Pseudomonadati</taxon>
        <taxon>Pseudomonadota</taxon>
        <taxon>Gammaproteobacteria</taxon>
        <taxon>Thiotrichales</taxon>
        <taxon>Thiotrichaceae</taxon>
        <taxon>Leucothrix</taxon>
    </lineage>
</organism>
<keyword evidence="3" id="KW-1185">Reference proteome</keyword>
<dbReference type="CDD" id="cd00130">
    <property type="entry name" value="PAS"/>
    <property type="match status" value="1"/>
</dbReference>
<comment type="caution">
    <text evidence="2">The sequence shown here is derived from an EMBL/GenBank/DDBJ whole genome shotgun (WGS) entry which is preliminary data.</text>
</comment>
<evidence type="ECO:0000313" key="3">
    <source>
        <dbReference type="Proteomes" id="UP000245539"/>
    </source>
</evidence>
<dbReference type="Pfam" id="PF13426">
    <property type="entry name" value="PAS_9"/>
    <property type="match status" value="1"/>
</dbReference>